<proteinExistence type="inferred from homology"/>
<keyword evidence="3" id="KW-0999">Mitochondrion inner membrane</keyword>
<protein>
    <recommendedName>
        <fullName evidence="3">COX assembly mitochondrial protein</fullName>
    </recommendedName>
</protein>
<dbReference type="EMBL" id="JASBNA010000003">
    <property type="protein sequence ID" value="KAK7693211.1"/>
    <property type="molecule type" value="Genomic_DNA"/>
</dbReference>
<accession>A0AAW0GUR3</accession>
<dbReference type="Proteomes" id="UP001385951">
    <property type="component" value="Unassembled WGS sequence"/>
</dbReference>
<keyword evidence="3" id="KW-0143">Chaperone</keyword>
<feature type="region of interest" description="Disordered" evidence="4">
    <location>
        <begin position="75"/>
        <end position="98"/>
    </location>
</feature>
<dbReference type="GO" id="GO:0005743">
    <property type="term" value="C:mitochondrial inner membrane"/>
    <property type="evidence" value="ECO:0007669"/>
    <property type="project" value="UniProtKB-SubCell"/>
</dbReference>
<reference evidence="5 6" key="1">
    <citation type="submission" date="2022-09" db="EMBL/GenBank/DDBJ databases">
        <authorList>
            <person name="Palmer J.M."/>
        </authorList>
    </citation>
    <scope>NUCLEOTIDE SEQUENCE [LARGE SCALE GENOMIC DNA]</scope>
    <source>
        <strain evidence="5 6">DSM 7382</strain>
    </source>
</reference>
<dbReference type="Pfam" id="PF08583">
    <property type="entry name" value="Cmc1"/>
    <property type="match status" value="1"/>
</dbReference>
<organism evidence="5 6">
    <name type="scientific">Cerrena zonata</name>
    <dbReference type="NCBI Taxonomy" id="2478898"/>
    <lineage>
        <taxon>Eukaryota</taxon>
        <taxon>Fungi</taxon>
        <taxon>Dikarya</taxon>
        <taxon>Basidiomycota</taxon>
        <taxon>Agaricomycotina</taxon>
        <taxon>Agaricomycetes</taxon>
        <taxon>Polyporales</taxon>
        <taxon>Cerrenaceae</taxon>
        <taxon>Cerrena</taxon>
    </lineage>
</organism>
<comment type="subcellular location">
    <subcellularLocation>
        <location evidence="3">Mitochondrion inner membrane</location>
    </subcellularLocation>
</comment>
<sequence>MRLSPVFHWPSHLPLCLLGNISRFVSETLIVCKEFIEALEACHAETWAKWTGGCNQAKVDLNNCLKQDRFDQAAKNREKAKERREKTQNALRELHEEK</sequence>
<gene>
    <name evidence="5" type="ORF">QCA50_002777</name>
</gene>
<keyword evidence="3" id="KW-0496">Mitochondrion</keyword>
<evidence type="ECO:0000313" key="5">
    <source>
        <dbReference type="EMBL" id="KAK7693211.1"/>
    </source>
</evidence>
<comment type="function">
    <text evidence="3">Required for mitochondrial cytochrome c oxidase (COX) assembly and respiration.</text>
</comment>
<evidence type="ECO:0000256" key="2">
    <source>
        <dbReference type="ARBA" id="ARBA00023157"/>
    </source>
</evidence>
<evidence type="ECO:0000313" key="6">
    <source>
        <dbReference type="Proteomes" id="UP001385951"/>
    </source>
</evidence>
<evidence type="ECO:0000256" key="3">
    <source>
        <dbReference type="RuleBase" id="RU364104"/>
    </source>
</evidence>
<evidence type="ECO:0000256" key="4">
    <source>
        <dbReference type="SAM" id="MobiDB-lite"/>
    </source>
</evidence>
<name>A0AAW0GUR3_9APHY</name>
<comment type="caution">
    <text evidence="5">The sequence shown here is derived from an EMBL/GenBank/DDBJ whole genome shotgun (WGS) entry which is preliminary data.</text>
</comment>
<dbReference type="AlphaFoldDB" id="A0AAW0GUR3"/>
<dbReference type="InterPro" id="IPR013892">
    <property type="entry name" value="Cyt_c_biogenesis_Cmc1-like"/>
</dbReference>
<keyword evidence="2" id="KW-1015">Disulfide bond</keyword>
<keyword evidence="3" id="KW-0472">Membrane</keyword>
<comment type="similarity">
    <text evidence="1 3">Belongs to the CMC family.</text>
</comment>
<keyword evidence="6" id="KW-1185">Reference proteome</keyword>
<evidence type="ECO:0000256" key="1">
    <source>
        <dbReference type="ARBA" id="ARBA00007347"/>
    </source>
</evidence>